<sequence length="138" mass="15808">MQEHQIAAFKLDLRLNVFALTNLSPPHDISLPSQFLPNDINSEYYCLAKHSLTYVVDRSKTVCYQQVFVLGTTIVIFTPFVVCPLYKTDEEYLLCKIVWRYGTCEKPLPLDSTTSQSHEILFQCCIPFSNNHQSPTSV</sequence>
<gene>
    <name evidence="1" type="ORF">PoB_004836300</name>
</gene>
<dbReference type="Proteomes" id="UP000735302">
    <property type="component" value="Unassembled WGS sequence"/>
</dbReference>
<accession>A0AAV4BRU3</accession>
<dbReference type="AlphaFoldDB" id="A0AAV4BRU3"/>
<name>A0AAV4BRU3_9GAST</name>
<reference evidence="1 2" key="1">
    <citation type="journal article" date="2021" name="Elife">
        <title>Chloroplast acquisition without the gene transfer in kleptoplastic sea slugs, Plakobranchus ocellatus.</title>
        <authorList>
            <person name="Maeda T."/>
            <person name="Takahashi S."/>
            <person name="Yoshida T."/>
            <person name="Shimamura S."/>
            <person name="Takaki Y."/>
            <person name="Nagai Y."/>
            <person name="Toyoda A."/>
            <person name="Suzuki Y."/>
            <person name="Arimoto A."/>
            <person name="Ishii H."/>
            <person name="Satoh N."/>
            <person name="Nishiyama T."/>
            <person name="Hasebe M."/>
            <person name="Maruyama T."/>
            <person name="Minagawa J."/>
            <person name="Obokata J."/>
            <person name="Shigenobu S."/>
        </authorList>
    </citation>
    <scope>NUCLEOTIDE SEQUENCE [LARGE SCALE GENOMIC DNA]</scope>
</reference>
<proteinExistence type="predicted"/>
<keyword evidence="2" id="KW-1185">Reference proteome</keyword>
<dbReference type="EMBL" id="BLXT01005284">
    <property type="protein sequence ID" value="GFO21858.1"/>
    <property type="molecule type" value="Genomic_DNA"/>
</dbReference>
<evidence type="ECO:0000313" key="1">
    <source>
        <dbReference type="EMBL" id="GFO21858.1"/>
    </source>
</evidence>
<comment type="caution">
    <text evidence="1">The sequence shown here is derived from an EMBL/GenBank/DDBJ whole genome shotgun (WGS) entry which is preliminary data.</text>
</comment>
<organism evidence="1 2">
    <name type="scientific">Plakobranchus ocellatus</name>
    <dbReference type="NCBI Taxonomy" id="259542"/>
    <lineage>
        <taxon>Eukaryota</taxon>
        <taxon>Metazoa</taxon>
        <taxon>Spiralia</taxon>
        <taxon>Lophotrochozoa</taxon>
        <taxon>Mollusca</taxon>
        <taxon>Gastropoda</taxon>
        <taxon>Heterobranchia</taxon>
        <taxon>Euthyneura</taxon>
        <taxon>Panpulmonata</taxon>
        <taxon>Sacoglossa</taxon>
        <taxon>Placobranchoidea</taxon>
        <taxon>Plakobranchidae</taxon>
        <taxon>Plakobranchus</taxon>
    </lineage>
</organism>
<evidence type="ECO:0000313" key="2">
    <source>
        <dbReference type="Proteomes" id="UP000735302"/>
    </source>
</evidence>
<protein>
    <submittedName>
        <fullName evidence="1">Uncharacterized protein</fullName>
    </submittedName>
</protein>